<dbReference type="Proteomes" id="UP000017842">
    <property type="component" value="Unassembled WGS sequence"/>
</dbReference>
<dbReference type="AlphaFoldDB" id="V5BF55"/>
<keyword evidence="2" id="KW-1185">Reference proteome</keyword>
<gene>
    <name evidence="1" type="ORF">MGMO_83c00030</name>
</gene>
<accession>V5BF55</accession>
<reference evidence="1 2" key="1">
    <citation type="journal article" date="2013" name="Genome Announc.">
        <title>Draft Genome Sequence of the Methanotrophic Gammaproteobacterium Methyloglobulus morosus DSM 22980 Strain KoM1.</title>
        <authorList>
            <person name="Poehlein A."/>
            <person name="Deutzmann J.S."/>
            <person name="Daniel R."/>
            <person name="Simeonova D.D."/>
        </authorList>
    </citation>
    <scope>NUCLEOTIDE SEQUENCE [LARGE SCALE GENOMIC DNA]</scope>
    <source>
        <strain evidence="1 2">KoM1</strain>
    </source>
</reference>
<evidence type="ECO:0000313" key="2">
    <source>
        <dbReference type="Proteomes" id="UP000017842"/>
    </source>
</evidence>
<dbReference type="EMBL" id="AYLO01000080">
    <property type="protein sequence ID" value="ESS71930.1"/>
    <property type="molecule type" value="Genomic_DNA"/>
</dbReference>
<protein>
    <submittedName>
        <fullName evidence="1">Uncharacterized protein</fullName>
    </submittedName>
</protein>
<sequence>MLNSMYCIAEEVNYSSPEQCIKASLLCKSLSIKGEFYKVIDAVYRQDFKSVMENELGKMNAPNLNKVDQNYRMDLTKIDSYEFSIEKDEKQNKYYIGVGPALRPGGRVFFGSFHYILDATTLNILDKYQKP</sequence>
<evidence type="ECO:0000313" key="1">
    <source>
        <dbReference type="EMBL" id="ESS71930.1"/>
    </source>
</evidence>
<name>V5BF55_9GAMM</name>
<organism evidence="1 2">
    <name type="scientific">Methyloglobulus morosus KoM1</name>
    <dbReference type="NCBI Taxonomy" id="1116472"/>
    <lineage>
        <taxon>Bacteria</taxon>
        <taxon>Pseudomonadati</taxon>
        <taxon>Pseudomonadota</taxon>
        <taxon>Gammaproteobacteria</taxon>
        <taxon>Methylococcales</taxon>
        <taxon>Methylococcaceae</taxon>
        <taxon>Methyloglobulus</taxon>
    </lineage>
</organism>
<comment type="caution">
    <text evidence="1">The sequence shown here is derived from an EMBL/GenBank/DDBJ whole genome shotgun (WGS) entry which is preliminary data.</text>
</comment>
<proteinExistence type="predicted"/>